<reference evidence="5 6" key="1">
    <citation type="submission" date="2013-01" db="EMBL/GenBank/DDBJ databases">
        <title>The Genome Sequence of Clostridium bolteae 90B8.</title>
        <authorList>
            <consortium name="The Broad Institute Genome Sequencing Platform"/>
            <person name="Earl A."/>
            <person name="Ward D."/>
            <person name="Feldgarden M."/>
            <person name="Gevers D."/>
            <person name="Courvalin P."/>
            <person name="Lambert T."/>
            <person name="Walker B."/>
            <person name="Young S.K."/>
            <person name="Zeng Q."/>
            <person name="Gargeya S."/>
            <person name="Fitzgerald M."/>
            <person name="Haas B."/>
            <person name="Abouelleil A."/>
            <person name="Alvarado L."/>
            <person name="Arachchi H.M."/>
            <person name="Berlin A.M."/>
            <person name="Chapman S.B."/>
            <person name="Dewar J."/>
            <person name="Goldberg J."/>
            <person name="Griggs A."/>
            <person name="Gujja S."/>
            <person name="Hansen M."/>
            <person name="Howarth C."/>
            <person name="Imamovic A."/>
            <person name="Larimer J."/>
            <person name="McCowan C."/>
            <person name="Murphy C."/>
            <person name="Neiman D."/>
            <person name="Pearson M."/>
            <person name="Priest M."/>
            <person name="Roberts A."/>
            <person name="Saif S."/>
            <person name="Shea T."/>
            <person name="Sisk P."/>
            <person name="Sykes S."/>
            <person name="Wortman J."/>
            <person name="Nusbaum C."/>
            <person name="Birren B."/>
        </authorList>
    </citation>
    <scope>NUCLEOTIDE SEQUENCE [LARGE SCALE GENOMIC DNA]</scope>
    <source>
        <strain evidence="5 6">90B8</strain>
    </source>
</reference>
<dbReference type="Proteomes" id="UP000013041">
    <property type="component" value="Unassembled WGS sequence"/>
</dbReference>
<comment type="caution">
    <text evidence="5">The sequence shown here is derived from an EMBL/GenBank/DDBJ whole genome shotgun (WGS) entry which is preliminary data.</text>
</comment>
<evidence type="ECO:0000313" key="6">
    <source>
        <dbReference type="Proteomes" id="UP000013041"/>
    </source>
</evidence>
<sequence>MEKGKLYVAYGSNLSLTQMSRRCPTARIAGLAELKDYELIFKGYRDSAVATIEPKKGGCVPVLVWRIQSADELALDRYEGYPCLYEKNLVEVTMGKETVDAMVYVMTPGHSFGHPSPGYLRIIREGYKSAGFDLDVLEAAVSYSEHMAVQQEGRQEEMPGMDYLR</sequence>
<gene>
    <name evidence="5" type="ORF">HMPREF1097_01253</name>
</gene>
<dbReference type="RefSeq" id="WP_002571524.1">
    <property type="nucleotide sequence ID" value="NZ_KB851149.1"/>
</dbReference>
<evidence type="ECO:0000256" key="3">
    <source>
        <dbReference type="PIRSR" id="PIRSR617939-2"/>
    </source>
</evidence>
<dbReference type="EMBL" id="AGYG01000009">
    <property type="protein sequence ID" value="ENZ41877.1"/>
    <property type="molecule type" value="Genomic_DNA"/>
</dbReference>
<keyword evidence="1" id="KW-0456">Lyase</keyword>
<dbReference type="PANTHER" id="PTHR12935">
    <property type="entry name" value="GAMMA-GLUTAMYLCYCLOTRANSFERASE"/>
    <property type="match status" value="1"/>
</dbReference>
<dbReference type="SUPFAM" id="SSF110857">
    <property type="entry name" value="Gamma-glutamyl cyclotransferase-like"/>
    <property type="match status" value="1"/>
</dbReference>
<feature type="binding site" evidence="3">
    <location>
        <position position="119"/>
    </location>
    <ligand>
        <name>substrate</name>
    </ligand>
</feature>
<proteinExistence type="predicted"/>
<dbReference type="Gene3D" id="3.10.490.10">
    <property type="entry name" value="Gamma-glutamyl cyclotransferase-like"/>
    <property type="match status" value="1"/>
</dbReference>
<dbReference type="CDD" id="cd06661">
    <property type="entry name" value="GGCT_like"/>
    <property type="match status" value="1"/>
</dbReference>
<feature type="active site" description="Proton acceptor" evidence="2">
    <location>
        <position position="79"/>
    </location>
</feature>
<evidence type="ECO:0000259" key="4">
    <source>
        <dbReference type="Pfam" id="PF06094"/>
    </source>
</evidence>
<dbReference type="GO" id="GO:0003839">
    <property type="term" value="F:gamma-glutamylcyclotransferase activity"/>
    <property type="evidence" value="ECO:0007669"/>
    <property type="project" value="InterPro"/>
</dbReference>
<dbReference type="Pfam" id="PF06094">
    <property type="entry name" value="GGACT"/>
    <property type="match status" value="1"/>
</dbReference>
<dbReference type="InterPro" id="IPR013024">
    <property type="entry name" value="GGCT-like"/>
</dbReference>
<dbReference type="InterPro" id="IPR009288">
    <property type="entry name" value="AIG2-like_dom"/>
</dbReference>
<protein>
    <recommendedName>
        <fullName evidence="4">Gamma-glutamylcyclotransferase AIG2-like domain-containing protein</fullName>
    </recommendedName>
</protein>
<dbReference type="InterPro" id="IPR036568">
    <property type="entry name" value="GGCT-like_sf"/>
</dbReference>
<dbReference type="InterPro" id="IPR017939">
    <property type="entry name" value="G-Glutamylcylcotransferase"/>
</dbReference>
<name>R0BC63_9FIRM</name>
<accession>R0BC63</accession>
<dbReference type="HOGENOM" id="CLU_048475_5_0_9"/>
<feature type="domain" description="Gamma-glutamylcyclotransferase AIG2-like" evidence="4">
    <location>
        <begin position="9"/>
        <end position="108"/>
    </location>
</feature>
<dbReference type="PATRIC" id="fig|997897.5.peg.1334"/>
<dbReference type="PANTHER" id="PTHR12935:SF0">
    <property type="entry name" value="GAMMA-GLUTAMYLCYCLOTRANSFERASE"/>
    <property type="match status" value="1"/>
</dbReference>
<evidence type="ECO:0000256" key="2">
    <source>
        <dbReference type="PIRSR" id="PIRSR617939-1"/>
    </source>
</evidence>
<feature type="binding site" evidence="3">
    <location>
        <begin position="7"/>
        <end position="12"/>
    </location>
    <ligand>
        <name>substrate</name>
    </ligand>
</feature>
<evidence type="ECO:0000313" key="5">
    <source>
        <dbReference type="EMBL" id="ENZ41877.1"/>
    </source>
</evidence>
<organism evidence="5 6">
    <name type="scientific">Enterocloster bolteae 90B8</name>
    <dbReference type="NCBI Taxonomy" id="997897"/>
    <lineage>
        <taxon>Bacteria</taxon>
        <taxon>Bacillati</taxon>
        <taxon>Bacillota</taxon>
        <taxon>Clostridia</taxon>
        <taxon>Lachnospirales</taxon>
        <taxon>Lachnospiraceae</taxon>
        <taxon>Enterocloster</taxon>
    </lineage>
</organism>
<evidence type="ECO:0000256" key="1">
    <source>
        <dbReference type="ARBA" id="ARBA00023239"/>
    </source>
</evidence>
<dbReference type="AlphaFoldDB" id="R0BC63"/>